<dbReference type="RefSeq" id="WP_110464425.1">
    <property type="nucleotide sequence ID" value="NZ_JAMOFZ010000001.1"/>
</dbReference>
<comment type="caution">
    <text evidence="1">The sequence shown here is derived from an EMBL/GenBank/DDBJ whole genome shotgun (WGS) entry which is preliminary data.</text>
</comment>
<dbReference type="Gene3D" id="2.40.10.180">
    <property type="entry name" value="Phage tail proteins"/>
    <property type="match status" value="1"/>
</dbReference>
<dbReference type="EMBL" id="QJTC01000002">
    <property type="protein sequence ID" value="PYE79461.1"/>
    <property type="molecule type" value="Genomic_DNA"/>
</dbReference>
<name>A0A318T1U8_9BURK</name>
<dbReference type="GO" id="GO:0019068">
    <property type="term" value="P:virion assembly"/>
    <property type="evidence" value="ECO:0007669"/>
    <property type="project" value="InterPro"/>
</dbReference>
<dbReference type="Pfam" id="PF05354">
    <property type="entry name" value="Phage_attach"/>
    <property type="match status" value="1"/>
</dbReference>
<dbReference type="InterPro" id="IPR053734">
    <property type="entry name" value="Phage_Head-Tail_Connect_sf"/>
</dbReference>
<sequence>MAFAEDLSVFFADFSVPAMLGGEVLPVILDAAYLSAMGMETTGPAAVVQTALVSLVQHGDALTVGARTYAVTGIQPDGTGITVLQLREA</sequence>
<proteinExistence type="predicted"/>
<organism evidence="1 2">
    <name type="scientific">Xylophilus ampelinus</name>
    <dbReference type="NCBI Taxonomy" id="54067"/>
    <lineage>
        <taxon>Bacteria</taxon>
        <taxon>Pseudomonadati</taxon>
        <taxon>Pseudomonadota</taxon>
        <taxon>Betaproteobacteria</taxon>
        <taxon>Burkholderiales</taxon>
        <taxon>Xylophilus</taxon>
    </lineage>
</organism>
<gene>
    <name evidence="1" type="ORF">DFQ15_102194</name>
</gene>
<evidence type="ECO:0000313" key="1">
    <source>
        <dbReference type="EMBL" id="PYE79461.1"/>
    </source>
</evidence>
<evidence type="ECO:0000313" key="2">
    <source>
        <dbReference type="Proteomes" id="UP000247540"/>
    </source>
</evidence>
<dbReference type="OrthoDB" id="8913169at2"/>
<keyword evidence="2" id="KW-1185">Reference proteome</keyword>
<dbReference type="AlphaFoldDB" id="A0A318T1U8"/>
<accession>A0A318T1U8</accession>
<reference evidence="1 2" key="1">
    <citation type="submission" date="2018-06" db="EMBL/GenBank/DDBJ databases">
        <title>Genomic Encyclopedia of Type Strains, Phase III (KMG-III): the genomes of soil and plant-associated and newly described type strains.</title>
        <authorList>
            <person name="Whitman W."/>
        </authorList>
    </citation>
    <scope>NUCLEOTIDE SEQUENCE [LARGE SCALE GENOMIC DNA]</scope>
    <source>
        <strain evidence="1 2">CECT 7646</strain>
    </source>
</reference>
<dbReference type="InterPro" id="IPR008018">
    <property type="entry name" value="Phage_tail_attach_FII"/>
</dbReference>
<dbReference type="SUPFAM" id="SSF69279">
    <property type="entry name" value="Phage tail proteins"/>
    <property type="match status" value="1"/>
</dbReference>
<protein>
    <submittedName>
        <fullName evidence="1">Phage head-tail attachment protein</fullName>
    </submittedName>
</protein>
<dbReference type="Proteomes" id="UP000247540">
    <property type="component" value="Unassembled WGS sequence"/>
</dbReference>